<accession>A0ABN2BKA8</accession>
<keyword evidence="2" id="KW-1185">Reference proteome</keyword>
<proteinExistence type="predicted"/>
<dbReference type="EMBL" id="BAAAQD010000016">
    <property type="protein sequence ID" value="GAA1542279.1"/>
    <property type="molecule type" value="Genomic_DNA"/>
</dbReference>
<sequence length="261" mass="28031">MRCYGYRFTRAGTVKGNDPSDAPADLAAAHGAGWPVREPERWSAGEIVERAVEAATALDEGAVLAAFVAGLGSAPRGRQTIISYGWARFLRAAARHAGGVPDCGLDPASDVDVTQVLLRLSLGWAWNEIPAGYLPDLEAAASEGLPEPDAEDRVRLRALLDLIRSSPAGTTPSELEKQLARAKLVPGTDKYQRYGILIGLSEFGILPSPVLPSMWDQFIPTAERHAAYRLLRGAPRSDITVPLAGWRGGIDERRAARMLAV</sequence>
<protein>
    <submittedName>
        <fullName evidence="1">Uncharacterized protein</fullName>
    </submittedName>
</protein>
<organism evidence="1 2">
    <name type="scientific">Dactylosporangium maewongense</name>
    <dbReference type="NCBI Taxonomy" id="634393"/>
    <lineage>
        <taxon>Bacteria</taxon>
        <taxon>Bacillati</taxon>
        <taxon>Actinomycetota</taxon>
        <taxon>Actinomycetes</taxon>
        <taxon>Micromonosporales</taxon>
        <taxon>Micromonosporaceae</taxon>
        <taxon>Dactylosporangium</taxon>
    </lineage>
</organism>
<reference evidence="1 2" key="1">
    <citation type="journal article" date="2019" name="Int. J. Syst. Evol. Microbiol.">
        <title>The Global Catalogue of Microorganisms (GCM) 10K type strain sequencing project: providing services to taxonomists for standard genome sequencing and annotation.</title>
        <authorList>
            <consortium name="The Broad Institute Genomics Platform"/>
            <consortium name="The Broad Institute Genome Sequencing Center for Infectious Disease"/>
            <person name="Wu L."/>
            <person name="Ma J."/>
        </authorList>
    </citation>
    <scope>NUCLEOTIDE SEQUENCE [LARGE SCALE GENOMIC DNA]</scope>
    <source>
        <strain evidence="1 2">JCM 15933</strain>
    </source>
</reference>
<dbReference type="Proteomes" id="UP001501470">
    <property type="component" value="Unassembled WGS sequence"/>
</dbReference>
<name>A0ABN2BKA8_9ACTN</name>
<evidence type="ECO:0000313" key="2">
    <source>
        <dbReference type="Proteomes" id="UP001501470"/>
    </source>
</evidence>
<comment type="caution">
    <text evidence="1">The sequence shown here is derived from an EMBL/GenBank/DDBJ whole genome shotgun (WGS) entry which is preliminary data.</text>
</comment>
<gene>
    <name evidence="1" type="ORF">GCM10009827_072250</name>
</gene>
<evidence type="ECO:0000313" key="1">
    <source>
        <dbReference type="EMBL" id="GAA1542279.1"/>
    </source>
</evidence>